<proteinExistence type="inferred from homology"/>
<keyword evidence="2" id="KW-0507">mRNA processing</keyword>
<evidence type="ECO:0000256" key="3">
    <source>
        <dbReference type="SAM" id="MobiDB-lite"/>
    </source>
</evidence>
<dbReference type="Proteomes" id="UP001305779">
    <property type="component" value="Unassembled WGS sequence"/>
</dbReference>
<comment type="subunit">
    <text evidence="2">Belongs to the 40S cdc5-associated complex (or cwf complex), a spliceosome sub-complex reminiscent of a late-stage spliceosome.</text>
</comment>
<evidence type="ECO:0000313" key="10">
    <source>
        <dbReference type="Proteomes" id="UP001305779"/>
    </source>
</evidence>
<dbReference type="PANTHER" id="PTHR10887">
    <property type="entry name" value="DNA2/NAM7 HELICASE FAMILY"/>
    <property type="match status" value="1"/>
</dbReference>
<dbReference type="InterPro" id="IPR032174">
    <property type="entry name" value="Aquarius_N"/>
</dbReference>
<keyword evidence="1" id="KW-0067">ATP-binding</keyword>
<feature type="domain" description="RNA helicase aquarius insertion" evidence="8">
    <location>
        <begin position="697"/>
        <end position="791"/>
    </location>
</feature>
<dbReference type="InterPro" id="IPR045055">
    <property type="entry name" value="DNA2/NAM7-like"/>
</dbReference>
<dbReference type="Pfam" id="PF21143">
    <property type="entry name" value="Aquarius_N_2nd"/>
    <property type="match status" value="1"/>
</dbReference>
<evidence type="ECO:0000259" key="6">
    <source>
        <dbReference type="Pfam" id="PF16399"/>
    </source>
</evidence>
<feature type="domain" description="RNA helicase aquarius beta-barrel" evidence="7">
    <location>
        <begin position="481"/>
        <end position="649"/>
    </location>
</feature>
<dbReference type="SUPFAM" id="SSF52540">
    <property type="entry name" value="P-loop containing nucleoside triphosphate hydrolases"/>
    <property type="match status" value="1"/>
</dbReference>
<gene>
    <name evidence="9" type="ORF">PRZ48_012999</name>
</gene>
<dbReference type="PIRSF" id="PIRSF038901">
    <property type="entry name" value="AQR_cwf11"/>
    <property type="match status" value="1"/>
</dbReference>
<feature type="region of interest" description="Disordered" evidence="3">
    <location>
        <begin position="720"/>
        <end position="792"/>
    </location>
</feature>
<dbReference type="InterPro" id="IPR048966">
    <property type="entry name" value="Aquarius_b-barrel"/>
</dbReference>
<reference evidence="9 10" key="1">
    <citation type="journal article" date="2023" name="G3 (Bethesda)">
        <title>A chromosome-level genome assembly of Zasmidium syzygii isolated from banana leaves.</title>
        <authorList>
            <person name="van Westerhoven A.C."/>
            <person name="Mehrabi R."/>
            <person name="Talebi R."/>
            <person name="Steentjes M.B.F."/>
            <person name="Corcolon B."/>
            <person name="Chong P.A."/>
            <person name="Kema G.H.J."/>
            <person name="Seidl M.F."/>
        </authorList>
    </citation>
    <scope>NUCLEOTIDE SEQUENCE [LARGE SCALE GENOMIC DNA]</scope>
    <source>
        <strain evidence="9 10">P124</strain>
    </source>
</reference>
<dbReference type="InterPro" id="IPR048967">
    <property type="entry name" value="Aquarius_insert"/>
</dbReference>
<dbReference type="Pfam" id="PF21144">
    <property type="entry name" value="Aquarius_N_3rd"/>
    <property type="match status" value="1"/>
</dbReference>
<dbReference type="InterPro" id="IPR041677">
    <property type="entry name" value="DNA2/NAM7_AAA_11"/>
</dbReference>
<dbReference type="Pfam" id="PF16399">
    <property type="entry name" value="Aquarius_N_1st"/>
    <property type="match status" value="1"/>
</dbReference>
<comment type="function">
    <text evidence="2">Involved in mRNA splicing where it associates with cdc5 and the other cwf proteins as part of the spliceosome.</text>
</comment>
<evidence type="ECO:0000256" key="1">
    <source>
        <dbReference type="ARBA" id="ARBA00022806"/>
    </source>
</evidence>
<sequence length="1425" mass="161508">MARPSISDITGDHELAQIARDTWLTATPASVLPATVSKLWKLLEDDHFSDFSLLLLEQLQALERYLWPGYTQDASNQHVLLLALLVNVKRRERLPIWPTFSNTPDEFSDFFRRIVHLSIDQSLATNLRTHLLVFIVGAYQSLDHGIVRKECAPLVSIGIWHNIHSEAVRGKHLAKSTQLQKAWRAAGKKFDNADAAGQARLRFERSWLHTLLSQFFDKLYEADAKGDAKSENVLFCERFLELLSDLQSQLPTRRYVNTLLQDMNTLPAIALSPLYQDERHIREMYGLLSHYTLFPLDDQTGRQLSRQEYEDAQNADIGRLQKVAMKLQPEKLKILYLTNFGALSQRQELEGHLEGLSDAELLELCQGLDLRTSEYPEKTLLVRDRAFLAECLVSTAERKTYYTEQLRPLRVLPTDEVLYDQSMLATDEQDSSRPLAIPKLNLQYLTVGDFLWRSFVLYRHEAFYEIRKHLEDTIKRLQPRRGGGITRFDGFSRMAIPIPKPAIIETQPPRVGETAPAEVKVEIILDVSRLQPGLRREWESLRQDDTVFLLALHPENTAMKLTNGNGYHSPAEKLGLKAVRSADVISVLDENGRVLRHNHEVQDHIDGMARPKQRRLLLRLDAAAYKADKERADANKGDIYDSINLVVRRRSRENNFRPVLESIKQLALSDTPIPTWLQEVFLGFGDPASASYKRLPNKMKSVDYRDTFLDWQHLIESLPGKTLEPDPKFDSIFPPPYVLESTGEKAAPPPPKSGKKRRRDQPDGPDPAPSAETLKVSTYQPPNMGPYPTDAPKLNSVRFTATQVEAVTSGTQPGLTLVVGPPGTGKTDVATQIINNIYHDFPQQRTLLIAHSNQALNQLFQKIVALDIDERHLLRLGHGEEELTTEASFSKAGRVESFLERGGYYLAEVQRLAGSIGAPGAHGSSCETAEYFDQVWVQPRWKRFWDLAKSEEISLDDLVTAFPFHAFFANIPGPLFPENASKEQIIDVVQGCERHMRRIFDELADIRPFELLRAQKDKSNYLLVKEARIVAMTSTHAAIRRQEIAALGFHYDNVVMEEAAQITEVENFIPFVLQSPKVEDGKAPENPLQRIVLVGDHLQNSPVIQNNALKTYANLEQSLFQRLIRLGVPHILLDTQGRSRPSLANLYKWRYPSLQNLPITSSSPEFVTANAGFRYDYQFVEVPDYKDQGESEPSPHFLQNLGEAEYAVALYQYMRLLGYPAERITILTAYAGQRALIKDVLNHRCKTNRLFGLPGWVGTIDKYQGEQNDYVILSLVRTKSPGYLRDLRRLTVALSRARLGLYVLGRKEVFESSLELREAFAPLFERGTKLELVMNEMYPAERTIDGKVNKKSIAPMEGVEHLGQYVFEMTKAKVEALKKGGGVLPPAAQSSKGRMEEDEEGEDDEDGADEIVGDVDGEDEMEDEV</sequence>
<dbReference type="CDD" id="cd17935">
    <property type="entry name" value="EEXXQc_AQR"/>
    <property type="match status" value="1"/>
</dbReference>
<evidence type="ECO:0000259" key="4">
    <source>
        <dbReference type="Pfam" id="PF13086"/>
    </source>
</evidence>
<keyword evidence="2" id="KW-0508">mRNA splicing</keyword>
<dbReference type="Gene3D" id="3.40.50.300">
    <property type="entry name" value="P-loop containing nucleotide triphosphate hydrolases"/>
    <property type="match status" value="2"/>
</dbReference>
<dbReference type="Pfam" id="PF13087">
    <property type="entry name" value="AAA_12"/>
    <property type="match status" value="1"/>
</dbReference>
<feature type="domain" description="DNA2/NAM7 helicase helicase" evidence="4">
    <location>
        <begin position="801"/>
        <end position="1105"/>
    </location>
</feature>
<feature type="domain" description="RNA helicase aquarius N-terminal" evidence="6">
    <location>
        <begin position="15"/>
        <end position="399"/>
    </location>
</feature>
<protein>
    <recommendedName>
        <fullName evidence="2">Pre-mRNA-splicing factor</fullName>
    </recommendedName>
</protein>
<keyword evidence="2" id="KW-0539">Nucleus</keyword>
<evidence type="ECO:0000259" key="8">
    <source>
        <dbReference type="Pfam" id="PF21144"/>
    </source>
</evidence>
<dbReference type="InterPro" id="IPR027417">
    <property type="entry name" value="P-loop_NTPase"/>
</dbReference>
<keyword evidence="1" id="KW-0378">Hydrolase</keyword>
<keyword evidence="1" id="KW-0547">Nucleotide-binding</keyword>
<dbReference type="EMBL" id="JAXOVC010000011">
    <property type="protein sequence ID" value="KAK4495731.1"/>
    <property type="molecule type" value="Genomic_DNA"/>
</dbReference>
<dbReference type="PANTHER" id="PTHR10887:SF5">
    <property type="entry name" value="RNA HELICASE AQUARIUS"/>
    <property type="match status" value="1"/>
</dbReference>
<accession>A0ABR0E3E6</accession>
<feature type="compositionally biased region" description="Acidic residues" evidence="3">
    <location>
        <begin position="1396"/>
        <end position="1425"/>
    </location>
</feature>
<evidence type="ECO:0000313" key="9">
    <source>
        <dbReference type="EMBL" id="KAK4495731.1"/>
    </source>
</evidence>
<dbReference type="InterPro" id="IPR047187">
    <property type="entry name" value="SF1_C_Upf1"/>
</dbReference>
<dbReference type="InterPro" id="IPR041679">
    <property type="entry name" value="DNA2/NAM7-like_C"/>
</dbReference>
<comment type="subcellular location">
    <subcellularLocation>
        <location evidence="2">Nucleus</location>
    </subcellularLocation>
</comment>
<feature type="region of interest" description="Disordered" evidence="3">
    <location>
        <begin position="1380"/>
        <end position="1425"/>
    </location>
</feature>
<dbReference type="CDD" id="cd18808">
    <property type="entry name" value="SF1_C_Upf1"/>
    <property type="match status" value="1"/>
</dbReference>
<comment type="caution">
    <text evidence="9">The sequence shown here is derived from an EMBL/GenBank/DDBJ whole genome shotgun (WGS) entry which is preliminary data.</text>
</comment>
<feature type="domain" description="DNA2/NAM7 helicase-like C-terminal" evidence="5">
    <location>
        <begin position="1115"/>
        <end position="1307"/>
    </location>
</feature>
<dbReference type="InterPro" id="IPR026300">
    <property type="entry name" value="CWF11_fam"/>
</dbReference>
<keyword evidence="1" id="KW-0347">Helicase</keyword>
<keyword evidence="10" id="KW-1185">Reference proteome</keyword>
<evidence type="ECO:0000259" key="5">
    <source>
        <dbReference type="Pfam" id="PF13087"/>
    </source>
</evidence>
<organism evidence="9 10">
    <name type="scientific">Zasmidium cellare</name>
    <name type="common">Wine cellar mold</name>
    <name type="synonym">Racodium cellare</name>
    <dbReference type="NCBI Taxonomy" id="395010"/>
    <lineage>
        <taxon>Eukaryota</taxon>
        <taxon>Fungi</taxon>
        <taxon>Dikarya</taxon>
        <taxon>Ascomycota</taxon>
        <taxon>Pezizomycotina</taxon>
        <taxon>Dothideomycetes</taxon>
        <taxon>Dothideomycetidae</taxon>
        <taxon>Mycosphaerellales</taxon>
        <taxon>Mycosphaerellaceae</taxon>
        <taxon>Zasmidium</taxon>
    </lineage>
</organism>
<comment type="similarity">
    <text evidence="2">Belongs to the CWF11 family.</text>
</comment>
<evidence type="ECO:0000256" key="2">
    <source>
        <dbReference type="PIRNR" id="PIRNR038901"/>
    </source>
</evidence>
<dbReference type="Pfam" id="PF13086">
    <property type="entry name" value="AAA_11"/>
    <property type="match status" value="1"/>
</dbReference>
<evidence type="ECO:0000259" key="7">
    <source>
        <dbReference type="Pfam" id="PF21143"/>
    </source>
</evidence>
<name>A0ABR0E3E6_ZASCE</name>